<accession>A0A813HDP2</accession>
<comment type="caution">
    <text evidence="2">The sequence shown here is derived from an EMBL/GenBank/DDBJ whole genome shotgun (WGS) entry which is preliminary data.</text>
</comment>
<dbReference type="GO" id="GO:0005634">
    <property type="term" value="C:nucleus"/>
    <property type="evidence" value="ECO:0007669"/>
    <property type="project" value="TreeGrafter"/>
</dbReference>
<dbReference type="InterPro" id="IPR019400">
    <property type="entry name" value="Peptidase_C65_otubain"/>
</dbReference>
<gene>
    <name evidence="2" type="ORF">PGLA1383_LOCUS51550</name>
</gene>
<dbReference type="PANTHER" id="PTHR12931">
    <property type="entry name" value="UBIQUITIN THIOLESTERASE PROTEIN OTUB"/>
    <property type="match status" value="1"/>
</dbReference>
<dbReference type="SUPFAM" id="SSF54001">
    <property type="entry name" value="Cysteine proteinases"/>
    <property type="match status" value="1"/>
</dbReference>
<dbReference type="GO" id="GO:0004843">
    <property type="term" value="F:cysteine-type deubiquitinase activity"/>
    <property type="evidence" value="ECO:0007669"/>
    <property type="project" value="TreeGrafter"/>
</dbReference>
<dbReference type="GO" id="GO:0071108">
    <property type="term" value="P:protein K48-linked deubiquitination"/>
    <property type="evidence" value="ECO:0007669"/>
    <property type="project" value="TreeGrafter"/>
</dbReference>
<dbReference type="AlphaFoldDB" id="A0A813HDP2"/>
<keyword evidence="3" id="KW-1185">Reference proteome</keyword>
<dbReference type="Gene3D" id="1.20.1300.20">
    <property type="entry name" value="Peptidase C65 Otubain, subdomain 2"/>
    <property type="match status" value="1"/>
</dbReference>
<dbReference type="InterPro" id="IPR042467">
    <property type="entry name" value="Peptidase_C65_otubain_sub2"/>
</dbReference>
<dbReference type="GO" id="GO:0043130">
    <property type="term" value="F:ubiquitin binding"/>
    <property type="evidence" value="ECO:0007669"/>
    <property type="project" value="TreeGrafter"/>
</dbReference>
<reference evidence="2" key="1">
    <citation type="submission" date="2021-02" db="EMBL/GenBank/DDBJ databases">
        <authorList>
            <person name="Dougan E. K."/>
            <person name="Rhodes N."/>
            <person name="Thang M."/>
            <person name="Chan C."/>
        </authorList>
    </citation>
    <scope>NUCLEOTIDE SEQUENCE</scope>
</reference>
<feature type="region of interest" description="Disordered" evidence="1">
    <location>
        <begin position="258"/>
        <end position="287"/>
    </location>
</feature>
<evidence type="ECO:0000313" key="3">
    <source>
        <dbReference type="Proteomes" id="UP000654075"/>
    </source>
</evidence>
<evidence type="ECO:0000313" key="2">
    <source>
        <dbReference type="EMBL" id="CAE8636009.1"/>
    </source>
</evidence>
<sequence>MLNLGKYEPLATLVQEFKFNKGFGQKVVELEELGYHGWRRVRGDGNCFYRAFGFGLLEEIITAPPEKRQAWAKMLQAKMETVQFQDRLEQQAHQALAWRPGFCAKPSCGGFWPVGQVMGAVASGQCLRFAEEDASPRLRVFDAKTGCMAGLVKLLQPGPTGLRHMELEGLEDPPGVSAGSKTLLVAQAAVKVIRKAKLVVLGPSVVGPSSTQIAAAATLQLATNAAAVNRSTTAAAQGYSSPETEDLSAAWWPPMTFGTEGEPRFERASGSVVPRSLQAPGGAPQGSFEADARDLLKRFRDIAAACSMVTEGATQQVAGLQIRCLLGGSTDSAQVWAAEEPGCQVGFACSRVDLDLQLPPEALLWALYCVEERLRWDGSTFASYELLCQ</sequence>
<proteinExistence type="predicted"/>
<dbReference type="Pfam" id="PF10275">
    <property type="entry name" value="Peptidase_C65"/>
    <property type="match status" value="1"/>
</dbReference>
<dbReference type="CDD" id="cd22749">
    <property type="entry name" value="Otubain_C65"/>
    <property type="match status" value="1"/>
</dbReference>
<dbReference type="OrthoDB" id="449484at2759"/>
<dbReference type="EMBL" id="CAJNNV010031390">
    <property type="protein sequence ID" value="CAE8636009.1"/>
    <property type="molecule type" value="Genomic_DNA"/>
</dbReference>
<dbReference type="PANTHER" id="PTHR12931:SF15">
    <property type="entry name" value="UBIQUITIN THIOESTERASE OTUBAIN-LIKE"/>
    <property type="match status" value="1"/>
</dbReference>
<organism evidence="2 3">
    <name type="scientific">Polarella glacialis</name>
    <name type="common">Dinoflagellate</name>
    <dbReference type="NCBI Taxonomy" id="89957"/>
    <lineage>
        <taxon>Eukaryota</taxon>
        <taxon>Sar</taxon>
        <taxon>Alveolata</taxon>
        <taxon>Dinophyceae</taxon>
        <taxon>Suessiales</taxon>
        <taxon>Suessiaceae</taxon>
        <taxon>Polarella</taxon>
    </lineage>
</organism>
<evidence type="ECO:0000256" key="1">
    <source>
        <dbReference type="SAM" id="MobiDB-lite"/>
    </source>
</evidence>
<dbReference type="InterPro" id="IPR038765">
    <property type="entry name" value="Papain-like_cys_pep_sf"/>
</dbReference>
<dbReference type="Proteomes" id="UP000654075">
    <property type="component" value="Unassembled WGS sequence"/>
</dbReference>
<name>A0A813HDP2_POLGL</name>
<feature type="non-terminal residue" evidence="2">
    <location>
        <position position="389"/>
    </location>
</feature>
<protein>
    <submittedName>
        <fullName evidence="2">Uncharacterized protein</fullName>
    </submittedName>
</protein>